<dbReference type="Gene3D" id="3.40.30.10">
    <property type="entry name" value="Glutaredoxin"/>
    <property type="match status" value="1"/>
</dbReference>
<evidence type="ECO:0000259" key="3">
    <source>
        <dbReference type="PROSITE" id="PS51352"/>
    </source>
</evidence>
<gene>
    <name evidence="4" type="ORF">GCM10022409_12840</name>
</gene>
<accession>A0ABP7TR65</accession>
<evidence type="ECO:0000256" key="1">
    <source>
        <dbReference type="ARBA" id="ARBA00023157"/>
    </source>
</evidence>
<reference evidence="5" key="1">
    <citation type="journal article" date="2019" name="Int. J. Syst. Evol. Microbiol.">
        <title>The Global Catalogue of Microorganisms (GCM) 10K type strain sequencing project: providing services to taxonomists for standard genome sequencing and annotation.</title>
        <authorList>
            <consortium name="The Broad Institute Genomics Platform"/>
            <consortium name="The Broad Institute Genome Sequencing Center for Infectious Disease"/>
            <person name="Wu L."/>
            <person name="Ma J."/>
        </authorList>
    </citation>
    <scope>NUCLEOTIDE SEQUENCE [LARGE SCALE GENOMIC DNA]</scope>
    <source>
        <strain evidence="5">JCM 17225</strain>
    </source>
</reference>
<dbReference type="InterPro" id="IPR013766">
    <property type="entry name" value="Thioredoxin_domain"/>
</dbReference>
<keyword evidence="5" id="KW-1185">Reference proteome</keyword>
<evidence type="ECO:0000256" key="2">
    <source>
        <dbReference type="ARBA" id="ARBA00023284"/>
    </source>
</evidence>
<dbReference type="InterPro" id="IPR036249">
    <property type="entry name" value="Thioredoxin-like_sf"/>
</dbReference>
<dbReference type="CDD" id="cd02947">
    <property type="entry name" value="TRX_family"/>
    <property type="match status" value="1"/>
</dbReference>
<feature type="domain" description="Thioredoxin" evidence="3">
    <location>
        <begin position="1"/>
        <end position="143"/>
    </location>
</feature>
<name>A0ABP7TR65_9BACT</name>
<sequence>MLYSLFLAMLLTGCEGTATHPRKTVVLEYSQAGSPQAFVQFLQGATPAHRVPVVYFYADWCGPCRRFREALPSPEVDEALQQALLIKVNIDSCQELAAHYGVTAIPTFVKVDAKGRALATITSDAWGEDVPAKIAPVMAQLVNGNAYDHDLHILDRLGLDK</sequence>
<dbReference type="SUPFAM" id="SSF52833">
    <property type="entry name" value="Thioredoxin-like"/>
    <property type="match status" value="1"/>
</dbReference>
<evidence type="ECO:0000313" key="4">
    <source>
        <dbReference type="EMBL" id="GAA4030017.1"/>
    </source>
</evidence>
<dbReference type="PROSITE" id="PS51352">
    <property type="entry name" value="THIOREDOXIN_2"/>
    <property type="match status" value="1"/>
</dbReference>
<comment type="caution">
    <text evidence="4">The sequence shown here is derived from an EMBL/GenBank/DDBJ whole genome shotgun (WGS) entry which is preliminary data.</text>
</comment>
<keyword evidence="2" id="KW-0676">Redox-active center</keyword>
<dbReference type="PANTHER" id="PTHR46115">
    <property type="entry name" value="THIOREDOXIN-LIKE PROTEIN 1"/>
    <property type="match status" value="1"/>
</dbReference>
<protein>
    <recommendedName>
        <fullName evidence="3">Thioredoxin domain-containing protein</fullName>
    </recommendedName>
</protein>
<dbReference type="InterPro" id="IPR017937">
    <property type="entry name" value="Thioredoxin_CS"/>
</dbReference>
<organism evidence="4 5">
    <name type="scientific">Hymenobacter glaciei</name>
    <dbReference type="NCBI Taxonomy" id="877209"/>
    <lineage>
        <taxon>Bacteria</taxon>
        <taxon>Pseudomonadati</taxon>
        <taxon>Bacteroidota</taxon>
        <taxon>Cytophagia</taxon>
        <taxon>Cytophagales</taxon>
        <taxon>Hymenobacteraceae</taxon>
        <taxon>Hymenobacter</taxon>
    </lineage>
</organism>
<dbReference type="PROSITE" id="PS00194">
    <property type="entry name" value="THIOREDOXIN_1"/>
    <property type="match status" value="1"/>
</dbReference>
<dbReference type="Pfam" id="PF00085">
    <property type="entry name" value="Thioredoxin"/>
    <property type="match status" value="1"/>
</dbReference>
<proteinExistence type="predicted"/>
<dbReference type="EMBL" id="BAABDK010000010">
    <property type="protein sequence ID" value="GAA4030017.1"/>
    <property type="molecule type" value="Genomic_DNA"/>
</dbReference>
<evidence type="ECO:0000313" key="5">
    <source>
        <dbReference type="Proteomes" id="UP001501469"/>
    </source>
</evidence>
<dbReference type="Proteomes" id="UP001501469">
    <property type="component" value="Unassembled WGS sequence"/>
</dbReference>
<keyword evidence="1" id="KW-1015">Disulfide bond</keyword>